<feature type="repeat" description="PPR" evidence="2">
    <location>
        <begin position="226"/>
        <end position="260"/>
    </location>
</feature>
<keyword evidence="1" id="KW-0677">Repeat</keyword>
<dbReference type="Pfam" id="PF13041">
    <property type="entry name" value="PPR_2"/>
    <property type="match status" value="1"/>
</dbReference>
<protein>
    <recommendedName>
        <fullName evidence="4">Pentacotripeptide-repeat region of PRORP domain-containing protein</fullName>
    </recommendedName>
</protein>
<comment type="caution">
    <text evidence="3">The sequence shown here is derived from an EMBL/GenBank/DDBJ whole genome shotgun (WGS) entry which is preliminary data.</text>
</comment>
<dbReference type="EMBL" id="LNRQ01000002">
    <property type="protein sequence ID" value="KZN05112.1"/>
    <property type="molecule type" value="Genomic_DNA"/>
</dbReference>
<evidence type="ECO:0000256" key="1">
    <source>
        <dbReference type="ARBA" id="ARBA00022737"/>
    </source>
</evidence>
<dbReference type="InterPro" id="IPR046960">
    <property type="entry name" value="PPR_At4g14850-like_plant"/>
</dbReference>
<dbReference type="PROSITE" id="PS51375">
    <property type="entry name" value="PPR"/>
    <property type="match status" value="4"/>
</dbReference>
<dbReference type="Gene3D" id="1.25.40.10">
    <property type="entry name" value="Tetratricopeptide repeat domain"/>
    <property type="match status" value="3"/>
</dbReference>
<sequence length="371" mass="41676">MLSSVKRAVCNKIITDHCSLHTLSSDEYVKIIEIYGRDRALQSGKALHGHLVVNGLSRLTHYASKLVAFYTECRQLNDARKVFDKIPQTNVRRWIVLVGAYARHGFHQEAMDVFCEMQVEGVEPNKFVFPSILKASGHLSDKRTGEKIHTVVLKNGFETDAFVVSALVDMYAKCGKIDKARSVFDNFGEKDLVTLNVMVSGYVHHRCVEEALNLVKEMQLTVIKPNVVTWNILIAGFSQAGDESMVGKLFQLMQDSGVEPDVVSWTSVISGFVQNFRYMDAFDTFKKMFGVGMLPTSATISSLLPACATLADLKHGKEIHSYAVVRGFEEDTFFGAIKFVHGCWKLERFCQSEKEDEEKKTGEVARLQLDQ</sequence>
<dbReference type="OMA" id="HQRIVEC"/>
<gene>
    <name evidence="3" type="ORF">DCAR_005949</name>
</gene>
<feature type="repeat" description="PPR" evidence="2">
    <location>
        <begin position="191"/>
        <end position="225"/>
    </location>
</feature>
<evidence type="ECO:0008006" key="4">
    <source>
        <dbReference type="Google" id="ProtNLM"/>
    </source>
</evidence>
<dbReference type="NCBIfam" id="TIGR00756">
    <property type="entry name" value="PPR"/>
    <property type="match status" value="4"/>
</dbReference>
<accession>A0A166DD28</accession>
<dbReference type="Gramene" id="KZN05112">
    <property type="protein sequence ID" value="KZN05112"/>
    <property type="gene ID" value="DCAR_005949"/>
</dbReference>
<dbReference type="FunFam" id="1.25.40.10:FF:000344">
    <property type="entry name" value="Pentatricopeptide repeat-containing protein"/>
    <property type="match status" value="1"/>
</dbReference>
<reference evidence="3" key="1">
    <citation type="journal article" date="2016" name="Nat. Genet.">
        <title>A high-quality carrot genome assembly provides new insights into carotenoid accumulation and asterid genome evolution.</title>
        <authorList>
            <person name="Iorizzo M."/>
            <person name="Ellison S."/>
            <person name="Senalik D."/>
            <person name="Zeng P."/>
            <person name="Satapoomin P."/>
            <person name="Huang J."/>
            <person name="Bowman M."/>
            <person name="Iovene M."/>
            <person name="Sanseverino W."/>
            <person name="Cavagnaro P."/>
            <person name="Yildiz M."/>
            <person name="Macko-Podgorni A."/>
            <person name="Moranska E."/>
            <person name="Grzebelus E."/>
            <person name="Grzebelus D."/>
            <person name="Ashrafi H."/>
            <person name="Zheng Z."/>
            <person name="Cheng S."/>
            <person name="Spooner D."/>
            <person name="Van Deynze A."/>
            <person name="Simon P."/>
        </authorList>
    </citation>
    <scope>NUCLEOTIDE SEQUENCE [LARGE SCALE GENOMIC DNA]</scope>
    <source>
        <tissue evidence="3">Leaf</tissue>
    </source>
</reference>
<evidence type="ECO:0000256" key="2">
    <source>
        <dbReference type="PROSITE-ProRule" id="PRU00708"/>
    </source>
</evidence>
<dbReference type="Pfam" id="PF01535">
    <property type="entry name" value="PPR"/>
    <property type="match status" value="3"/>
</dbReference>
<feature type="repeat" description="PPR" evidence="2">
    <location>
        <begin position="261"/>
        <end position="295"/>
    </location>
</feature>
<dbReference type="GO" id="GO:0003723">
    <property type="term" value="F:RNA binding"/>
    <property type="evidence" value="ECO:0007669"/>
    <property type="project" value="InterPro"/>
</dbReference>
<feature type="repeat" description="PPR" evidence="2">
    <location>
        <begin position="90"/>
        <end position="124"/>
    </location>
</feature>
<dbReference type="InterPro" id="IPR011990">
    <property type="entry name" value="TPR-like_helical_dom_sf"/>
</dbReference>
<dbReference type="FunFam" id="1.25.40.10:FF:001383">
    <property type="entry name" value="Pentatricopeptide repeat-containing protein mitochondrial"/>
    <property type="match status" value="1"/>
</dbReference>
<proteinExistence type="predicted"/>
<dbReference type="PANTHER" id="PTHR47926">
    <property type="entry name" value="PENTATRICOPEPTIDE REPEAT-CONTAINING PROTEIN"/>
    <property type="match status" value="1"/>
</dbReference>
<dbReference type="AlphaFoldDB" id="A0A166DD28"/>
<name>A0A166DD28_DAUCS</name>
<organism evidence="3">
    <name type="scientific">Daucus carota subsp. sativus</name>
    <name type="common">Carrot</name>
    <dbReference type="NCBI Taxonomy" id="79200"/>
    <lineage>
        <taxon>Eukaryota</taxon>
        <taxon>Viridiplantae</taxon>
        <taxon>Streptophyta</taxon>
        <taxon>Embryophyta</taxon>
        <taxon>Tracheophyta</taxon>
        <taxon>Spermatophyta</taxon>
        <taxon>Magnoliopsida</taxon>
        <taxon>eudicotyledons</taxon>
        <taxon>Gunneridae</taxon>
        <taxon>Pentapetalae</taxon>
        <taxon>asterids</taxon>
        <taxon>campanulids</taxon>
        <taxon>Apiales</taxon>
        <taxon>Apiaceae</taxon>
        <taxon>Apioideae</taxon>
        <taxon>Scandiceae</taxon>
        <taxon>Daucinae</taxon>
        <taxon>Daucus</taxon>
        <taxon>Daucus sect. Daucus</taxon>
    </lineage>
</organism>
<dbReference type="InterPro" id="IPR002885">
    <property type="entry name" value="PPR_rpt"/>
</dbReference>
<dbReference type="GO" id="GO:0009451">
    <property type="term" value="P:RNA modification"/>
    <property type="evidence" value="ECO:0007669"/>
    <property type="project" value="InterPro"/>
</dbReference>
<evidence type="ECO:0000313" key="3">
    <source>
        <dbReference type="EMBL" id="KZN05112.1"/>
    </source>
</evidence>
<dbReference type="PANTHER" id="PTHR47926:SF347">
    <property type="entry name" value="PENTATRICOPEPTIDE REPEAT-CONTAINING PROTEIN"/>
    <property type="match status" value="1"/>
</dbReference>